<proteinExistence type="predicted"/>
<protein>
    <recommendedName>
        <fullName evidence="5">Secreted protein</fullName>
    </recommendedName>
</protein>
<keyword evidence="4" id="KW-1185">Reference proteome</keyword>
<feature type="compositionally biased region" description="Pro residues" evidence="1">
    <location>
        <begin position="43"/>
        <end position="53"/>
    </location>
</feature>
<evidence type="ECO:0000313" key="4">
    <source>
        <dbReference type="Proteomes" id="UP001156873"/>
    </source>
</evidence>
<feature type="region of interest" description="Disordered" evidence="1">
    <location>
        <begin position="29"/>
        <end position="57"/>
    </location>
</feature>
<sequence>MIRTRLSQALLVAALGTVALAGCRKEEPAAVPPATTPADTTPAPAPAPAPPAAAPASVGSVTLGNAIDANNRVGTPMSTFSTGDTIHASVATDGAGPGRLTAKWTHLDSSQTVAEETKDIAAGPQMTDFHISKPDGWPTGKYRLEVSLDGAVVNTSEFDVQ</sequence>
<evidence type="ECO:0000256" key="1">
    <source>
        <dbReference type="SAM" id="MobiDB-lite"/>
    </source>
</evidence>
<name>A0ABT6JNV4_9GAMM</name>
<reference evidence="3 4" key="1">
    <citation type="submission" date="2023-04" db="EMBL/GenBank/DDBJ databases">
        <title>Luteimonas sp. M1R5S59.</title>
        <authorList>
            <person name="Sun J.-Q."/>
        </authorList>
    </citation>
    <scope>NUCLEOTIDE SEQUENCE [LARGE SCALE GENOMIC DNA]</scope>
    <source>
        <strain evidence="3 4">M1R5S59</strain>
    </source>
</reference>
<evidence type="ECO:0000256" key="2">
    <source>
        <dbReference type="SAM" id="SignalP"/>
    </source>
</evidence>
<feature type="chain" id="PRO_5045486505" description="Secreted protein" evidence="2">
    <location>
        <begin position="22"/>
        <end position="161"/>
    </location>
</feature>
<feature type="signal peptide" evidence="2">
    <location>
        <begin position="1"/>
        <end position="21"/>
    </location>
</feature>
<organism evidence="3 4">
    <name type="scientific">Luteimonas kalidii</name>
    <dbReference type="NCBI Taxonomy" id="3042025"/>
    <lineage>
        <taxon>Bacteria</taxon>
        <taxon>Pseudomonadati</taxon>
        <taxon>Pseudomonadota</taxon>
        <taxon>Gammaproteobacteria</taxon>
        <taxon>Lysobacterales</taxon>
        <taxon>Lysobacteraceae</taxon>
        <taxon>Luteimonas</taxon>
    </lineage>
</organism>
<dbReference type="RefSeq" id="WP_280576545.1">
    <property type="nucleotide sequence ID" value="NZ_JARXRO010000001.1"/>
</dbReference>
<evidence type="ECO:0008006" key="5">
    <source>
        <dbReference type="Google" id="ProtNLM"/>
    </source>
</evidence>
<accession>A0ABT6JNV4</accession>
<dbReference type="PROSITE" id="PS51257">
    <property type="entry name" value="PROKAR_LIPOPROTEIN"/>
    <property type="match status" value="1"/>
</dbReference>
<keyword evidence="2" id="KW-0732">Signal</keyword>
<gene>
    <name evidence="3" type="ORF">QFW81_00285</name>
</gene>
<dbReference type="EMBL" id="JARXRO010000001">
    <property type="protein sequence ID" value="MDH5832370.1"/>
    <property type="molecule type" value="Genomic_DNA"/>
</dbReference>
<dbReference type="Proteomes" id="UP001156873">
    <property type="component" value="Unassembled WGS sequence"/>
</dbReference>
<evidence type="ECO:0000313" key="3">
    <source>
        <dbReference type="EMBL" id="MDH5832370.1"/>
    </source>
</evidence>
<comment type="caution">
    <text evidence="3">The sequence shown here is derived from an EMBL/GenBank/DDBJ whole genome shotgun (WGS) entry which is preliminary data.</text>
</comment>